<gene>
    <name evidence="5" type="ORF">TCIL3000_0_06970</name>
</gene>
<dbReference type="Gene3D" id="1.25.40.10">
    <property type="entry name" value="Tetratricopeptide repeat domain"/>
    <property type="match status" value="2"/>
</dbReference>
<evidence type="ECO:0000256" key="2">
    <source>
        <dbReference type="ARBA" id="ARBA00022803"/>
    </source>
</evidence>
<feature type="repeat" description="TPR" evidence="3">
    <location>
        <begin position="179"/>
        <end position="212"/>
    </location>
</feature>
<dbReference type="VEuPathDB" id="TriTrypDB:TcIL3000_0_06970"/>
<keyword evidence="2 3" id="KW-0802">TPR repeat</keyword>
<evidence type="ECO:0000313" key="5">
    <source>
        <dbReference type="EMBL" id="CCD15683.1"/>
    </source>
</evidence>
<keyword evidence="1" id="KW-0677">Repeat</keyword>
<feature type="region of interest" description="Disordered" evidence="4">
    <location>
        <begin position="1"/>
        <end position="28"/>
    </location>
</feature>
<evidence type="ECO:0000256" key="1">
    <source>
        <dbReference type="ARBA" id="ARBA00022737"/>
    </source>
</evidence>
<dbReference type="PROSITE" id="PS50293">
    <property type="entry name" value="TPR_REGION"/>
    <property type="match status" value="1"/>
</dbReference>
<dbReference type="Proteomes" id="UP000000702">
    <property type="component" value="Unassembled WGS sequence"/>
</dbReference>
<proteinExistence type="predicted"/>
<dbReference type="PANTHER" id="PTHR44858:SF18">
    <property type="entry name" value="TETRATRICOPEPTIDE REPEAT (TPR) PROTEIN"/>
    <property type="match status" value="1"/>
</dbReference>
<feature type="compositionally biased region" description="Basic and acidic residues" evidence="4">
    <location>
        <begin position="19"/>
        <end position="28"/>
    </location>
</feature>
<name>F9WEH3_TRYCI</name>
<dbReference type="SMART" id="SM00028">
    <property type="entry name" value="TPR"/>
    <property type="match status" value="4"/>
</dbReference>
<dbReference type="InterPro" id="IPR013105">
    <property type="entry name" value="TPR_2"/>
</dbReference>
<dbReference type="AlphaFoldDB" id="F9WEH3"/>
<reference evidence="5 6" key="2">
    <citation type="journal article" date="2012" name="Proc. Natl. Acad. Sci. U.S.A.">
        <title>Antigenic diversity is generated by distinct evolutionary mechanisms in African trypanosome species.</title>
        <authorList>
            <person name="Jackson A.P."/>
            <person name="Berry A."/>
            <person name="Aslett M."/>
            <person name="Allison H.C."/>
            <person name="Burton P."/>
            <person name="Vavrova-Anderson J."/>
            <person name="Brown R."/>
            <person name="Browne H."/>
            <person name="Corton N."/>
            <person name="Hauser H."/>
            <person name="Gamble J."/>
            <person name="Gilderthorp R."/>
            <person name="Marcello L."/>
            <person name="McQuillan J."/>
            <person name="Otto T.D."/>
            <person name="Quail M.A."/>
            <person name="Sanders M.J."/>
            <person name="van Tonder A."/>
            <person name="Ginger M.L."/>
            <person name="Field M.C."/>
            <person name="Barry J.D."/>
            <person name="Hertz-Fowler C."/>
            <person name="Berriman M."/>
        </authorList>
    </citation>
    <scope>NUCLEOTIDE SEQUENCE [LARGE SCALE GENOMIC DNA]</scope>
    <source>
        <strain evidence="5 6">IL3000</strain>
    </source>
</reference>
<dbReference type="Pfam" id="PF07719">
    <property type="entry name" value="TPR_2"/>
    <property type="match status" value="1"/>
</dbReference>
<protein>
    <submittedName>
        <fullName evidence="5">WGS project CAEQ00000000 data, annotated contig 268</fullName>
    </submittedName>
</protein>
<dbReference type="SUPFAM" id="SSF48452">
    <property type="entry name" value="TPR-like"/>
    <property type="match status" value="1"/>
</dbReference>
<dbReference type="InterPro" id="IPR011990">
    <property type="entry name" value="TPR-like_helical_dom_sf"/>
</dbReference>
<evidence type="ECO:0000313" key="6">
    <source>
        <dbReference type="Proteomes" id="UP000000702"/>
    </source>
</evidence>
<dbReference type="InterPro" id="IPR050498">
    <property type="entry name" value="Ycf3"/>
</dbReference>
<reference evidence="6" key="1">
    <citation type="submission" date="2011-07" db="EMBL/GenBank/DDBJ databases">
        <title>Divergent evolution of antigenic variation in African trypanosomes.</title>
        <authorList>
            <person name="Jackson A.P."/>
            <person name="Berry A."/>
            <person name="Allison H.C."/>
            <person name="Burton P."/>
            <person name="Anderson J."/>
            <person name="Aslett M."/>
            <person name="Brown R."/>
            <person name="Corton N."/>
            <person name="Harris D."/>
            <person name="Hauser H."/>
            <person name="Gamble J."/>
            <person name="Gilderthorp R."/>
            <person name="McQuillan J."/>
            <person name="Quail M.A."/>
            <person name="Sanders M."/>
            <person name="Van Tonder A."/>
            <person name="Ginger M.L."/>
            <person name="Donelson J.E."/>
            <person name="Field M.C."/>
            <person name="Barry J.D."/>
            <person name="Berriman M."/>
            <person name="Hertz-Fowler C."/>
        </authorList>
    </citation>
    <scope>NUCLEOTIDE SEQUENCE [LARGE SCALE GENOMIC DNA]</scope>
    <source>
        <strain evidence="6">IL3000</strain>
    </source>
</reference>
<dbReference type="OMA" id="ANYHAMA"/>
<evidence type="ECO:0000256" key="3">
    <source>
        <dbReference type="PROSITE-ProRule" id="PRU00339"/>
    </source>
</evidence>
<dbReference type="EMBL" id="CAEQ01002013">
    <property type="protein sequence ID" value="CCD15683.1"/>
    <property type="molecule type" value="Genomic_DNA"/>
</dbReference>
<dbReference type="PROSITE" id="PS50005">
    <property type="entry name" value="TPR"/>
    <property type="match status" value="2"/>
</dbReference>
<dbReference type="Pfam" id="PF13432">
    <property type="entry name" value="TPR_16"/>
    <property type="match status" value="1"/>
</dbReference>
<accession>F9WEH3</accession>
<keyword evidence="6" id="KW-1185">Reference proteome</keyword>
<organism evidence="5 6">
    <name type="scientific">Trypanosoma congolense (strain IL3000)</name>
    <dbReference type="NCBI Taxonomy" id="1068625"/>
    <lineage>
        <taxon>Eukaryota</taxon>
        <taxon>Discoba</taxon>
        <taxon>Euglenozoa</taxon>
        <taxon>Kinetoplastea</taxon>
        <taxon>Metakinetoplastina</taxon>
        <taxon>Trypanosomatida</taxon>
        <taxon>Trypanosomatidae</taxon>
        <taxon>Trypanosoma</taxon>
        <taxon>Nannomonas</taxon>
    </lineage>
</organism>
<dbReference type="InterPro" id="IPR019734">
    <property type="entry name" value="TPR_rpt"/>
</dbReference>
<evidence type="ECO:0000256" key="4">
    <source>
        <dbReference type="SAM" id="MobiDB-lite"/>
    </source>
</evidence>
<feature type="repeat" description="TPR" evidence="3">
    <location>
        <begin position="68"/>
        <end position="101"/>
    </location>
</feature>
<comment type="caution">
    <text evidence="5">The sequence shown here is derived from an EMBL/GenBank/DDBJ whole genome shotgun (WGS) entry which is preliminary data.</text>
</comment>
<dbReference type="PANTHER" id="PTHR44858">
    <property type="entry name" value="TETRATRICOPEPTIDE REPEAT PROTEIN 6"/>
    <property type="match status" value="1"/>
</dbReference>
<sequence>MAKRSKSTKERRARRKEKKLLEARIKTSNEKTEEGLALLEPTGRNAQPNYLKATVSLEAAIEIYDENTTAYFLLGECLRGQGEYKKAIERYSQCLQRDPVNIRAIEGRAASHVALSDWSSAFLDYSSIINIDPENDHAYNHRGLCILSTRVPGLRLHSSEFSQCVNDFTTAIRLNEANYYAWANLGRVYEEQGLPEEALRAYSSALKVKEEYQYAQLRRGCLALRVVESSWTYDEEGQVAPQKDSKNDSFSLPLLKSMNDVKEEVLKEIAASDRRKYEEGLLKNAITDLQCLMTDDANKLKYDPWLPLNLGSCFLLQKDINRAEEEFRLVSEIVNARPQLVELGEAEPIQCVDSLLAVLNLRVDVLKKIRSRRFLSDKP</sequence>
<feature type="compositionally biased region" description="Basic residues" evidence="4">
    <location>
        <begin position="1"/>
        <end position="18"/>
    </location>
</feature>